<organism evidence="2 3">
    <name type="scientific">Microbacterium murale</name>
    <dbReference type="NCBI Taxonomy" id="1081040"/>
    <lineage>
        <taxon>Bacteria</taxon>
        <taxon>Bacillati</taxon>
        <taxon>Actinomycetota</taxon>
        <taxon>Actinomycetes</taxon>
        <taxon>Micrococcales</taxon>
        <taxon>Microbacteriaceae</taxon>
        <taxon>Microbacterium</taxon>
    </lineage>
</organism>
<name>A0ABQ1RL41_9MICO</name>
<accession>A0ABQ1RL41</accession>
<gene>
    <name evidence="2" type="ORF">GCM10007269_13350</name>
</gene>
<dbReference type="GO" id="GO:0016787">
    <property type="term" value="F:hydrolase activity"/>
    <property type="evidence" value="ECO:0007669"/>
    <property type="project" value="UniProtKB-KW"/>
</dbReference>
<feature type="domain" description="AB hydrolase-1" evidence="1">
    <location>
        <begin position="60"/>
        <end position="305"/>
    </location>
</feature>
<keyword evidence="3" id="KW-1185">Reference proteome</keyword>
<dbReference type="PANTHER" id="PTHR43194:SF2">
    <property type="entry name" value="PEROXISOMAL MEMBRANE PROTEIN LPX1"/>
    <property type="match status" value="1"/>
</dbReference>
<proteinExistence type="predicted"/>
<keyword evidence="2" id="KW-0378">Hydrolase</keyword>
<dbReference type="EMBL" id="BMCM01000002">
    <property type="protein sequence ID" value="GGD71528.1"/>
    <property type="molecule type" value="Genomic_DNA"/>
</dbReference>
<dbReference type="InterPro" id="IPR050228">
    <property type="entry name" value="Carboxylesterase_BioH"/>
</dbReference>
<protein>
    <submittedName>
        <fullName evidence="2">Hydrolase</fullName>
    </submittedName>
</protein>
<dbReference type="Pfam" id="PF12697">
    <property type="entry name" value="Abhydrolase_6"/>
    <property type="match status" value="1"/>
</dbReference>
<dbReference type="InterPro" id="IPR000073">
    <property type="entry name" value="AB_hydrolase_1"/>
</dbReference>
<dbReference type="InterPro" id="IPR029058">
    <property type="entry name" value="AB_hydrolase_fold"/>
</dbReference>
<dbReference type="Proteomes" id="UP000629365">
    <property type="component" value="Unassembled WGS sequence"/>
</dbReference>
<evidence type="ECO:0000259" key="1">
    <source>
        <dbReference type="Pfam" id="PF12697"/>
    </source>
</evidence>
<dbReference type="SUPFAM" id="SSF53474">
    <property type="entry name" value="alpha/beta-Hydrolases"/>
    <property type="match status" value="1"/>
</dbReference>
<evidence type="ECO:0000313" key="3">
    <source>
        <dbReference type="Proteomes" id="UP000629365"/>
    </source>
</evidence>
<evidence type="ECO:0000313" key="2">
    <source>
        <dbReference type="EMBL" id="GGD71528.1"/>
    </source>
</evidence>
<dbReference type="Gene3D" id="3.40.50.1820">
    <property type="entry name" value="alpha/beta hydrolase"/>
    <property type="match status" value="1"/>
</dbReference>
<reference evidence="3" key="1">
    <citation type="journal article" date="2019" name="Int. J. Syst. Evol. Microbiol.">
        <title>The Global Catalogue of Microorganisms (GCM) 10K type strain sequencing project: providing services to taxonomists for standard genome sequencing and annotation.</title>
        <authorList>
            <consortium name="The Broad Institute Genomics Platform"/>
            <consortium name="The Broad Institute Genome Sequencing Center for Infectious Disease"/>
            <person name="Wu L."/>
            <person name="Ma J."/>
        </authorList>
    </citation>
    <scope>NUCLEOTIDE SEQUENCE [LARGE SCALE GENOMIC DNA]</scope>
    <source>
        <strain evidence="3">CCM 7640</strain>
    </source>
</reference>
<dbReference type="PANTHER" id="PTHR43194">
    <property type="entry name" value="HYDROLASE ALPHA/BETA FOLD FAMILY"/>
    <property type="match status" value="1"/>
</dbReference>
<sequence length="315" mass="33600">MDWGQNMFVATETSEFSYLPQQARVLNVPVPPVERVTVRLADGRELSALRFGDEPPVVTLLHGAGLNAHTWDTTALLLQQPALVIDLAGHGDSSWRDDLDYSARTLAADVIVALEKWTVEPQILVGQSLGGLTAAAVASARPDLVRELITVDITPGIDSSGGPAALREFYAGPTDFASRDDLVDRAMSFGLGGSRADTERGVFFNSRIRADGRVEWKHHFAHLAAQVFAPADSPAGVGATAPILRTTGWDDLAGTQAPITLVRATSGFVSEADGDELLRRVPTARVVAMDASHNVQETAPRELADLIRAAAHSPA</sequence>
<comment type="caution">
    <text evidence="2">The sequence shown here is derived from an EMBL/GenBank/DDBJ whole genome shotgun (WGS) entry which is preliminary data.</text>
</comment>